<name>A0ABY1Z3W6_9GAMM</name>
<evidence type="ECO:0000313" key="3">
    <source>
        <dbReference type="Proteomes" id="UP000291334"/>
    </source>
</evidence>
<evidence type="ECO:0000256" key="1">
    <source>
        <dbReference type="SAM" id="Phobius"/>
    </source>
</evidence>
<dbReference type="EMBL" id="QJUM01000026">
    <property type="protein sequence ID" value="TBV02081.1"/>
    <property type="molecule type" value="Genomic_DNA"/>
</dbReference>
<comment type="caution">
    <text evidence="2">The sequence shown here is derived from an EMBL/GenBank/DDBJ whole genome shotgun (WGS) entry which is preliminary data.</text>
</comment>
<reference evidence="2 3" key="1">
    <citation type="submission" date="2018-06" db="EMBL/GenBank/DDBJ databases">
        <title>Three novel Pseudomonas species isolated from symptomatic oak.</title>
        <authorList>
            <person name="Bueno-Gonzalez V."/>
            <person name="Brady C."/>
        </authorList>
    </citation>
    <scope>NUCLEOTIDE SEQUENCE [LARGE SCALE GENOMIC DNA]</scope>
    <source>
        <strain evidence="2 3">P26B</strain>
    </source>
</reference>
<evidence type="ECO:0000313" key="2">
    <source>
        <dbReference type="EMBL" id="TBV02081.1"/>
    </source>
</evidence>
<proteinExistence type="predicted"/>
<keyword evidence="1" id="KW-0812">Transmembrane</keyword>
<keyword evidence="1" id="KW-0472">Membrane</keyword>
<feature type="transmembrane region" description="Helical" evidence="1">
    <location>
        <begin position="70"/>
        <end position="89"/>
    </location>
</feature>
<dbReference type="RefSeq" id="WP_131176843.1">
    <property type="nucleotide sequence ID" value="NZ_QJUM01000026.1"/>
</dbReference>
<gene>
    <name evidence="2" type="ORF">DNK34_19805</name>
</gene>
<protein>
    <submittedName>
        <fullName evidence="2">Uncharacterized protein</fullName>
    </submittedName>
</protein>
<dbReference type="Proteomes" id="UP000291334">
    <property type="component" value="Unassembled WGS sequence"/>
</dbReference>
<organism evidence="2 3">
    <name type="scientific">Phytopseudomonas dryadis</name>
    <dbReference type="NCBI Taxonomy" id="2487520"/>
    <lineage>
        <taxon>Bacteria</taxon>
        <taxon>Pseudomonadati</taxon>
        <taxon>Pseudomonadota</taxon>
        <taxon>Gammaproteobacteria</taxon>
        <taxon>Pseudomonadales</taxon>
        <taxon>Pseudomonadaceae</taxon>
        <taxon>Phytopseudomonas</taxon>
    </lineage>
</organism>
<keyword evidence="1" id="KW-1133">Transmembrane helix</keyword>
<keyword evidence="3" id="KW-1185">Reference proteome</keyword>
<sequence>MPQASYTWGRQRVAPACGKAEDDGKLGPWHGLFAFADCNRLGGHTESTNPDASAMSARLENDVSVYNLDLTLILVLVTVLFTVLPIILMRSL</sequence>
<accession>A0ABY1Z3W6</accession>